<keyword evidence="10 16" id="KW-0133">Cell shape</keyword>
<keyword evidence="7 16" id="KW-0285">Flavoprotein</keyword>
<dbReference type="EC" id="1.3.1.98" evidence="16"/>
<evidence type="ECO:0000256" key="14">
    <source>
        <dbReference type="ARBA" id="ARBA00023316"/>
    </source>
</evidence>
<reference evidence="19" key="1">
    <citation type="submission" date="2021-02" db="EMBL/GenBank/DDBJ databases">
        <title>Genome-Resolved Metagenomics of a Microbial Community Performing Photosynthetic Biological Nutrient Removal.</title>
        <authorList>
            <person name="Mcdaniel E.A."/>
        </authorList>
    </citation>
    <scope>NUCLEOTIDE SEQUENCE</scope>
    <source>
        <strain evidence="19">UWPOB_OBS1</strain>
    </source>
</reference>
<keyword evidence="14 16" id="KW-0961">Cell wall biogenesis/degradation</keyword>
<evidence type="ECO:0000256" key="12">
    <source>
        <dbReference type="ARBA" id="ARBA00023002"/>
    </source>
</evidence>
<feature type="active site" evidence="16">
    <location>
        <position position="322"/>
    </location>
</feature>
<evidence type="ECO:0000256" key="5">
    <source>
        <dbReference type="ARBA" id="ARBA00022490"/>
    </source>
</evidence>
<dbReference type="PROSITE" id="PS51387">
    <property type="entry name" value="FAD_PCMH"/>
    <property type="match status" value="1"/>
</dbReference>
<dbReference type="InterPro" id="IPR016167">
    <property type="entry name" value="FAD-bd_PCMH_sub1"/>
</dbReference>
<dbReference type="NCBIfam" id="NF010480">
    <property type="entry name" value="PRK13905.1"/>
    <property type="match status" value="1"/>
</dbReference>
<dbReference type="InterPro" id="IPR016169">
    <property type="entry name" value="FAD-bd_PCMH_sub2"/>
</dbReference>
<evidence type="ECO:0000256" key="9">
    <source>
        <dbReference type="ARBA" id="ARBA00022857"/>
    </source>
</evidence>
<dbReference type="Gene3D" id="3.90.78.10">
    <property type="entry name" value="UDP-N-acetylenolpyruvoylglucosamine reductase, C-terminal domain"/>
    <property type="match status" value="1"/>
</dbReference>
<dbReference type="InterPro" id="IPR036635">
    <property type="entry name" value="MurB_C_sf"/>
</dbReference>
<comment type="similarity">
    <text evidence="16">Belongs to the MurB family.</text>
</comment>
<evidence type="ECO:0000256" key="4">
    <source>
        <dbReference type="ARBA" id="ARBA00004752"/>
    </source>
</evidence>
<dbReference type="Proteomes" id="UP000664277">
    <property type="component" value="Unassembled WGS sequence"/>
</dbReference>
<dbReference type="SUPFAM" id="SSF56194">
    <property type="entry name" value="Uridine diphospho-N-Acetylenolpyruvylglucosamine reductase, MurB, C-terminal domain"/>
    <property type="match status" value="1"/>
</dbReference>
<dbReference type="EMBL" id="JAFLCK010000049">
    <property type="protein sequence ID" value="MBN8662690.1"/>
    <property type="molecule type" value="Genomic_DNA"/>
</dbReference>
<evidence type="ECO:0000259" key="18">
    <source>
        <dbReference type="PROSITE" id="PS51387"/>
    </source>
</evidence>
<evidence type="ECO:0000313" key="19">
    <source>
        <dbReference type="EMBL" id="MBN8662690.1"/>
    </source>
</evidence>
<feature type="active site" evidence="16">
    <location>
        <position position="201"/>
    </location>
</feature>
<dbReference type="InterPro" id="IPR003170">
    <property type="entry name" value="MurB"/>
</dbReference>
<keyword evidence="12 16" id="KW-0560">Oxidoreductase</keyword>
<feature type="region of interest" description="Disordered" evidence="17">
    <location>
        <begin position="1"/>
        <end position="39"/>
    </location>
</feature>
<dbReference type="Pfam" id="PF02873">
    <property type="entry name" value="MurB_C"/>
    <property type="match status" value="1"/>
</dbReference>
<evidence type="ECO:0000256" key="1">
    <source>
        <dbReference type="ARBA" id="ARBA00001974"/>
    </source>
</evidence>
<comment type="pathway">
    <text evidence="4 16">Cell wall biogenesis; peptidoglycan biosynthesis.</text>
</comment>
<dbReference type="GO" id="GO:0071555">
    <property type="term" value="P:cell wall organization"/>
    <property type="evidence" value="ECO:0007669"/>
    <property type="project" value="UniProtKB-KW"/>
</dbReference>
<dbReference type="InterPro" id="IPR016166">
    <property type="entry name" value="FAD-bd_PCMH"/>
</dbReference>
<dbReference type="GO" id="GO:0008360">
    <property type="term" value="P:regulation of cell shape"/>
    <property type="evidence" value="ECO:0007669"/>
    <property type="project" value="UniProtKB-KW"/>
</dbReference>
<dbReference type="AlphaFoldDB" id="A0A8J7TPC3"/>
<keyword evidence="11 16" id="KW-0573">Peptidoglycan synthesis</keyword>
<comment type="function">
    <text evidence="2 16">Cell wall formation.</text>
</comment>
<evidence type="ECO:0000256" key="10">
    <source>
        <dbReference type="ARBA" id="ARBA00022960"/>
    </source>
</evidence>
<keyword evidence="8 16" id="KW-0274">FAD</keyword>
<comment type="cofactor">
    <cofactor evidence="1 16">
        <name>FAD</name>
        <dbReference type="ChEBI" id="CHEBI:57692"/>
    </cofactor>
</comment>
<evidence type="ECO:0000256" key="8">
    <source>
        <dbReference type="ARBA" id="ARBA00022827"/>
    </source>
</evidence>
<organism evidence="19 20">
    <name type="scientific">Candidatus Obscuribacter phosphatis</name>
    <dbReference type="NCBI Taxonomy" id="1906157"/>
    <lineage>
        <taxon>Bacteria</taxon>
        <taxon>Bacillati</taxon>
        <taxon>Candidatus Melainabacteria</taxon>
        <taxon>Candidatus Obscuribacterales</taxon>
        <taxon>Candidatus Obscuribacteraceae</taxon>
        <taxon>Candidatus Obscuribacter</taxon>
    </lineage>
</organism>
<dbReference type="PANTHER" id="PTHR21071">
    <property type="entry name" value="UDP-N-ACETYLENOLPYRUVOYLGLUCOSAMINE REDUCTASE"/>
    <property type="match status" value="1"/>
</dbReference>
<evidence type="ECO:0000256" key="17">
    <source>
        <dbReference type="SAM" id="MobiDB-lite"/>
    </source>
</evidence>
<dbReference type="Gene3D" id="3.30.465.10">
    <property type="match status" value="1"/>
</dbReference>
<feature type="active site" description="Proton donor" evidence="16">
    <location>
        <position position="251"/>
    </location>
</feature>
<dbReference type="UniPathway" id="UPA00219"/>
<evidence type="ECO:0000256" key="15">
    <source>
        <dbReference type="ARBA" id="ARBA00048914"/>
    </source>
</evidence>
<dbReference type="HAMAP" id="MF_00037">
    <property type="entry name" value="MurB"/>
    <property type="match status" value="1"/>
</dbReference>
<evidence type="ECO:0000256" key="11">
    <source>
        <dbReference type="ARBA" id="ARBA00022984"/>
    </source>
</evidence>
<sequence>MGPEQDKNEQKPPIEIAESAKDSASIGIGTSQSSISQSSGAVTKDAPLARYTTLRIGGNADYFYQPSSVQDLVALVSDLQKRGEKWYVLGGGSNLLISSNGVRGHVIRTAGLTGIKILEPGLLEAEAGARLPHLAKMAAQSGLSGLEFAVGIPGTVGGAVIMNAGAHGSSISAILKTALVLDSETGTVKEMTNDELKFQYRRCLLDPLKHVVLSAKFIMPQDKPELIEARTKHNEEYRLKTQPIGFPNAGSTFKNPFPDKSAGYLIDSSGLKKTQVGNACVSELHANFVINLGNATSHEVAALLKQMQNTVKEKFDIDLTPEWKTMGEFSDDELSVWRTNK</sequence>
<evidence type="ECO:0000256" key="2">
    <source>
        <dbReference type="ARBA" id="ARBA00003921"/>
    </source>
</evidence>
<dbReference type="InterPro" id="IPR006094">
    <property type="entry name" value="Oxid_FAD_bind_N"/>
</dbReference>
<comment type="subcellular location">
    <subcellularLocation>
        <location evidence="3 16">Cytoplasm</location>
    </subcellularLocation>
</comment>
<keyword evidence="6 16" id="KW-0132">Cell division</keyword>
<protein>
    <recommendedName>
        <fullName evidence="16">UDP-N-acetylenolpyruvoylglucosamine reductase</fullName>
        <ecNumber evidence="16">1.3.1.98</ecNumber>
    </recommendedName>
    <alternativeName>
        <fullName evidence="16">UDP-N-acetylmuramate dehydrogenase</fullName>
    </alternativeName>
</protein>
<dbReference type="Gene3D" id="3.30.43.10">
    <property type="entry name" value="Uridine Diphospho-n-acetylenolpyruvylglucosamine Reductase, domain 2"/>
    <property type="match status" value="1"/>
</dbReference>
<evidence type="ECO:0000256" key="3">
    <source>
        <dbReference type="ARBA" id="ARBA00004496"/>
    </source>
</evidence>
<dbReference type="InterPro" id="IPR036318">
    <property type="entry name" value="FAD-bd_PCMH-like_sf"/>
</dbReference>
<evidence type="ECO:0000256" key="6">
    <source>
        <dbReference type="ARBA" id="ARBA00022618"/>
    </source>
</evidence>
<feature type="compositionally biased region" description="Basic and acidic residues" evidence="17">
    <location>
        <begin position="1"/>
        <end position="12"/>
    </location>
</feature>
<proteinExistence type="inferred from homology"/>
<feature type="domain" description="FAD-binding PCMH-type" evidence="18">
    <location>
        <begin position="56"/>
        <end position="222"/>
    </location>
</feature>
<evidence type="ECO:0000313" key="20">
    <source>
        <dbReference type="Proteomes" id="UP000664277"/>
    </source>
</evidence>
<accession>A0A8J7TPC3</accession>
<dbReference type="InterPro" id="IPR011601">
    <property type="entry name" value="MurB_C"/>
</dbReference>
<comment type="catalytic activity">
    <reaction evidence="15 16">
        <text>UDP-N-acetyl-alpha-D-muramate + NADP(+) = UDP-N-acetyl-3-O-(1-carboxyvinyl)-alpha-D-glucosamine + NADPH + H(+)</text>
        <dbReference type="Rhea" id="RHEA:12248"/>
        <dbReference type="ChEBI" id="CHEBI:15378"/>
        <dbReference type="ChEBI" id="CHEBI:57783"/>
        <dbReference type="ChEBI" id="CHEBI:58349"/>
        <dbReference type="ChEBI" id="CHEBI:68483"/>
        <dbReference type="ChEBI" id="CHEBI:70757"/>
        <dbReference type="EC" id="1.3.1.98"/>
    </reaction>
</comment>
<dbReference type="PANTHER" id="PTHR21071:SF4">
    <property type="entry name" value="UDP-N-ACETYLENOLPYRUVOYLGLUCOSAMINE REDUCTASE"/>
    <property type="match status" value="1"/>
</dbReference>
<keyword evidence="9 16" id="KW-0521">NADP</keyword>
<evidence type="ECO:0000256" key="16">
    <source>
        <dbReference type="HAMAP-Rule" id="MF_00037"/>
    </source>
</evidence>
<dbReference type="NCBIfam" id="TIGR00179">
    <property type="entry name" value="murB"/>
    <property type="match status" value="1"/>
</dbReference>
<evidence type="ECO:0000256" key="7">
    <source>
        <dbReference type="ARBA" id="ARBA00022630"/>
    </source>
</evidence>
<gene>
    <name evidence="16 19" type="primary">murB</name>
    <name evidence="19" type="ORF">J0M35_20145</name>
</gene>
<evidence type="ECO:0000256" key="13">
    <source>
        <dbReference type="ARBA" id="ARBA00023306"/>
    </source>
</evidence>
<dbReference type="GO" id="GO:0071949">
    <property type="term" value="F:FAD binding"/>
    <property type="evidence" value="ECO:0007669"/>
    <property type="project" value="InterPro"/>
</dbReference>
<dbReference type="SUPFAM" id="SSF56176">
    <property type="entry name" value="FAD-binding/transporter-associated domain-like"/>
    <property type="match status" value="1"/>
</dbReference>
<dbReference type="GO" id="GO:0008762">
    <property type="term" value="F:UDP-N-acetylmuramate dehydrogenase activity"/>
    <property type="evidence" value="ECO:0007669"/>
    <property type="project" value="UniProtKB-UniRule"/>
</dbReference>
<dbReference type="GO" id="GO:0051301">
    <property type="term" value="P:cell division"/>
    <property type="evidence" value="ECO:0007669"/>
    <property type="project" value="UniProtKB-KW"/>
</dbReference>
<dbReference type="GO" id="GO:0009252">
    <property type="term" value="P:peptidoglycan biosynthetic process"/>
    <property type="evidence" value="ECO:0007669"/>
    <property type="project" value="UniProtKB-UniRule"/>
</dbReference>
<name>A0A8J7TPC3_9BACT</name>
<comment type="caution">
    <text evidence="19">The sequence shown here is derived from an EMBL/GenBank/DDBJ whole genome shotgun (WGS) entry which is preliminary data.</text>
</comment>
<keyword evidence="5 16" id="KW-0963">Cytoplasm</keyword>
<feature type="compositionally biased region" description="Low complexity" evidence="17">
    <location>
        <begin position="23"/>
        <end position="39"/>
    </location>
</feature>
<keyword evidence="13 16" id="KW-0131">Cell cycle</keyword>
<dbReference type="Pfam" id="PF01565">
    <property type="entry name" value="FAD_binding_4"/>
    <property type="match status" value="1"/>
</dbReference>
<dbReference type="GO" id="GO:0005829">
    <property type="term" value="C:cytosol"/>
    <property type="evidence" value="ECO:0007669"/>
    <property type="project" value="TreeGrafter"/>
</dbReference>